<feature type="transmembrane region" description="Helical" evidence="1">
    <location>
        <begin position="62"/>
        <end position="93"/>
    </location>
</feature>
<evidence type="ECO:0000256" key="1">
    <source>
        <dbReference type="SAM" id="Phobius"/>
    </source>
</evidence>
<keyword evidence="1" id="KW-0812">Transmembrane</keyword>
<evidence type="ECO:0000313" key="4">
    <source>
        <dbReference type="Proteomes" id="UP000199139"/>
    </source>
</evidence>
<feature type="transmembrane region" description="Helical" evidence="1">
    <location>
        <begin position="21"/>
        <end position="50"/>
    </location>
</feature>
<organism evidence="3 4">
    <name type="scientific">Halolactibacillus miurensis</name>
    <dbReference type="NCBI Taxonomy" id="306541"/>
    <lineage>
        <taxon>Bacteria</taxon>
        <taxon>Bacillati</taxon>
        <taxon>Bacillota</taxon>
        <taxon>Bacilli</taxon>
        <taxon>Bacillales</taxon>
        <taxon>Bacillaceae</taxon>
        <taxon>Halolactibacillus</taxon>
    </lineage>
</organism>
<evidence type="ECO:0000313" key="3">
    <source>
        <dbReference type="EMBL" id="SFS82523.1"/>
    </source>
</evidence>
<gene>
    <name evidence="2" type="ORF">HMI01_12260</name>
    <name evidence="3" type="ORF">SAMN05421668_11188</name>
</gene>
<dbReference type="EMBL" id="FPAI01000011">
    <property type="protein sequence ID" value="SFS82523.1"/>
    <property type="molecule type" value="Genomic_DNA"/>
</dbReference>
<feature type="transmembrane region" description="Helical" evidence="1">
    <location>
        <begin position="128"/>
        <end position="144"/>
    </location>
</feature>
<reference evidence="3 4" key="1">
    <citation type="submission" date="2016-10" db="EMBL/GenBank/DDBJ databases">
        <authorList>
            <person name="de Groot N.N."/>
        </authorList>
    </citation>
    <scope>NUCLEOTIDE SEQUENCE [LARGE SCALE GENOMIC DNA]</scope>
    <source>
        <strain evidence="3 4">DSM 17074</strain>
    </source>
</reference>
<protein>
    <submittedName>
        <fullName evidence="3">Uncharacterized protein</fullName>
    </submittedName>
</protein>
<name>A0A1I6T083_9BACI</name>
<feature type="transmembrane region" description="Helical" evidence="1">
    <location>
        <begin position="242"/>
        <end position="259"/>
    </location>
</feature>
<dbReference type="RefSeq" id="WP_089854334.1">
    <property type="nucleotide sequence ID" value="NZ_BJWJ01000010.1"/>
</dbReference>
<dbReference type="Proteomes" id="UP000199139">
    <property type="component" value="Unassembled WGS sequence"/>
</dbReference>
<dbReference type="OrthoDB" id="2156233at2"/>
<evidence type="ECO:0000313" key="2">
    <source>
        <dbReference type="EMBL" id="GEM04238.1"/>
    </source>
</evidence>
<accession>A0A1I6T083</accession>
<evidence type="ECO:0000313" key="5">
    <source>
        <dbReference type="Proteomes" id="UP000321773"/>
    </source>
</evidence>
<feature type="transmembrane region" description="Helical" evidence="1">
    <location>
        <begin position="151"/>
        <end position="170"/>
    </location>
</feature>
<feature type="transmembrane region" description="Helical" evidence="1">
    <location>
        <begin position="219"/>
        <end position="236"/>
    </location>
</feature>
<dbReference type="AlphaFoldDB" id="A0A1I6T083"/>
<dbReference type="EMBL" id="BJWJ01000010">
    <property type="protein sequence ID" value="GEM04238.1"/>
    <property type="molecule type" value="Genomic_DNA"/>
</dbReference>
<dbReference type="Proteomes" id="UP000321773">
    <property type="component" value="Unassembled WGS sequence"/>
</dbReference>
<reference evidence="2 5" key="2">
    <citation type="submission" date="2019-07" db="EMBL/GenBank/DDBJ databases">
        <title>Whole genome shotgun sequence of Halolactibacillus miurensis NBRC 100873.</title>
        <authorList>
            <person name="Hosoyama A."/>
            <person name="Uohara A."/>
            <person name="Ohji S."/>
            <person name="Ichikawa N."/>
        </authorList>
    </citation>
    <scope>NUCLEOTIDE SEQUENCE [LARGE SCALE GENOMIC DNA]</scope>
    <source>
        <strain evidence="2 5">NBRC 100873</strain>
    </source>
</reference>
<keyword evidence="1" id="KW-0472">Membrane</keyword>
<keyword evidence="1" id="KW-1133">Transmembrane helix</keyword>
<keyword evidence="5" id="KW-1185">Reference proteome</keyword>
<feature type="transmembrane region" description="Helical" evidence="1">
    <location>
        <begin position="182"/>
        <end position="199"/>
    </location>
</feature>
<proteinExistence type="predicted"/>
<sequence length="269" mass="30298">MFTLGRKVSLTYRTNQIILSLSLIYGIICYILTTDIAQSAVAAGSLFVSWALVREIDCRREYAAFVAVGIYMILQLLFPFHISLGLIFLMILLMRAINQITGKPLSVIDFLSVIGLSGYLTYTTKSSVYLMLVILMLLVNVRLNKNGQRNIYLALMVTAMTVVISLLTPLNLDINRLAIEPLALFYYISLLVYFIYILIDKDKESVTDLGEPASVRRLLYAQLFYGLAQVVLIIFGDMSIGNRLIFISSMLGVVIYGVIDQYKKKQVNE</sequence>
<feature type="transmembrane region" description="Helical" evidence="1">
    <location>
        <begin position="105"/>
        <end position="122"/>
    </location>
</feature>